<protein>
    <submittedName>
        <fullName evidence="1">Uncharacterized protein</fullName>
    </submittedName>
</protein>
<name>A0ABQ2P9V1_9NEIS</name>
<comment type="caution">
    <text evidence="1">The sequence shown here is derived from an EMBL/GenBank/DDBJ whole genome shotgun (WGS) entry which is preliminary data.</text>
</comment>
<organism evidence="1 2">
    <name type="scientific">Silvimonas iriomotensis</name>
    <dbReference type="NCBI Taxonomy" id="449662"/>
    <lineage>
        <taxon>Bacteria</taxon>
        <taxon>Pseudomonadati</taxon>
        <taxon>Pseudomonadota</taxon>
        <taxon>Betaproteobacteria</taxon>
        <taxon>Neisseriales</taxon>
        <taxon>Chitinibacteraceae</taxon>
        <taxon>Silvimonas</taxon>
    </lineage>
</organism>
<accession>A0ABQ2P9V1</accession>
<gene>
    <name evidence="1" type="ORF">GCM10010970_20600</name>
</gene>
<proteinExistence type="predicted"/>
<evidence type="ECO:0000313" key="1">
    <source>
        <dbReference type="EMBL" id="GGP21463.1"/>
    </source>
</evidence>
<evidence type="ECO:0000313" key="2">
    <source>
        <dbReference type="Proteomes" id="UP000637267"/>
    </source>
</evidence>
<keyword evidence="2" id="KW-1185">Reference proteome</keyword>
<dbReference type="Proteomes" id="UP000637267">
    <property type="component" value="Unassembled WGS sequence"/>
</dbReference>
<sequence>MNKAINASQDTGIKSVRISELFSLTGNLCTRLSGNQLDLIQDEMSGANPRVAGLRRPFAR</sequence>
<reference evidence="2" key="1">
    <citation type="journal article" date="2019" name="Int. J. Syst. Evol. Microbiol.">
        <title>The Global Catalogue of Microorganisms (GCM) 10K type strain sequencing project: providing services to taxonomists for standard genome sequencing and annotation.</title>
        <authorList>
            <consortium name="The Broad Institute Genomics Platform"/>
            <consortium name="The Broad Institute Genome Sequencing Center for Infectious Disease"/>
            <person name="Wu L."/>
            <person name="Ma J."/>
        </authorList>
    </citation>
    <scope>NUCLEOTIDE SEQUENCE [LARGE SCALE GENOMIC DNA]</scope>
    <source>
        <strain evidence="2">CGMCC 1.8859</strain>
    </source>
</reference>
<dbReference type="EMBL" id="BMLX01000002">
    <property type="protein sequence ID" value="GGP21463.1"/>
    <property type="molecule type" value="Genomic_DNA"/>
</dbReference>